<reference evidence="1" key="1">
    <citation type="journal article" date="2022" name="Genome Biol. Evol.">
        <title>A New Gene Family Diagnostic for Intracellular Biomineralization of Amorphous Ca Carbonates by Cyanobacteria.</title>
        <authorList>
            <person name="Benzerara K."/>
            <person name="Duprat E."/>
            <person name="Bitard-Feildel T."/>
            <person name="Caumes G."/>
            <person name="Cassier-Chauvat C."/>
            <person name="Chauvat F."/>
            <person name="Dezi M."/>
            <person name="Diop S.I."/>
            <person name="Gaschignard G."/>
            <person name="Gorgen S."/>
            <person name="Gugger M."/>
            <person name="Lopez-Garcia P."/>
            <person name="Millet M."/>
            <person name="Skouri-Panet F."/>
            <person name="Moreira D."/>
            <person name="Callebaut I."/>
        </authorList>
    </citation>
    <scope>NUCLEOTIDE SEQUENCE</scope>
    <source>
        <strain evidence="1">G9</strain>
    </source>
</reference>
<organism evidence="1 2">
    <name type="scientific">Candidatus Synechococcus calcipolaris G9</name>
    <dbReference type="NCBI Taxonomy" id="1497997"/>
    <lineage>
        <taxon>Bacteria</taxon>
        <taxon>Bacillati</taxon>
        <taxon>Cyanobacteriota</taxon>
        <taxon>Cyanophyceae</taxon>
        <taxon>Synechococcales</taxon>
        <taxon>Synechococcaceae</taxon>
        <taxon>Synechococcus</taxon>
    </lineage>
</organism>
<evidence type="ECO:0000313" key="2">
    <source>
        <dbReference type="Proteomes" id="UP001154265"/>
    </source>
</evidence>
<dbReference type="RefSeq" id="WP_277866356.1">
    <property type="nucleotide sequence ID" value="NZ_JAKKUT010000002.1"/>
</dbReference>
<dbReference type="InterPro" id="IPR010985">
    <property type="entry name" value="Ribbon_hlx_hlx"/>
</dbReference>
<evidence type="ECO:0008006" key="3">
    <source>
        <dbReference type="Google" id="ProtNLM"/>
    </source>
</evidence>
<reference evidence="1" key="2">
    <citation type="submission" date="2022-01" db="EMBL/GenBank/DDBJ databases">
        <authorList>
            <person name="Zivanovic Y."/>
            <person name="Moreira D."/>
            <person name="Lopez-Garcia P."/>
        </authorList>
    </citation>
    <scope>NUCLEOTIDE SEQUENCE</scope>
    <source>
        <strain evidence="1">G9</strain>
    </source>
</reference>
<proteinExistence type="predicted"/>
<accession>A0ABT6EXC4</accession>
<name>A0ABT6EXC4_9SYNE</name>
<dbReference type="Proteomes" id="UP001154265">
    <property type="component" value="Unassembled WGS sequence"/>
</dbReference>
<dbReference type="Gene3D" id="1.10.1220.10">
    <property type="entry name" value="Met repressor-like"/>
    <property type="match status" value="1"/>
</dbReference>
<gene>
    <name evidence="1" type="ORF">L3556_05785</name>
</gene>
<dbReference type="InterPro" id="IPR013321">
    <property type="entry name" value="Arc_rbn_hlx_hlx"/>
</dbReference>
<dbReference type="EMBL" id="JAKKUT010000002">
    <property type="protein sequence ID" value="MDG2990445.1"/>
    <property type="molecule type" value="Genomic_DNA"/>
</dbReference>
<dbReference type="SUPFAM" id="SSF47598">
    <property type="entry name" value="Ribbon-helix-helix"/>
    <property type="match status" value="1"/>
</dbReference>
<keyword evidence="2" id="KW-1185">Reference proteome</keyword>
<sequence length="107" mass="11785">MEDKQKVTLYLPSELHRQLKISSVVQQETMSALAERAIEFYLEHAELVAEADANRHGEAHRVYSCPECASALVVRGNELASLANQPTVIDDEGLTVPTLPTELVAAR</sequence>
<protein>
    <recommendedName>
        <fullName evidence="3">CopG family transcriptional regulator</fullName>
    </recommendedName>
</protein>
<evidence type="ECO:0000313" key="1">
    <source>
        <dbReference type="EMBL" id="MDG2990445.1"/>
    </source>
</evidence>
<comment type="caution">
    <text evidence="1">The sequence shown here is derived from an EMBL/GenBank/DDBJ whole genome shotgun (WGS) entry which is preliminary data.</text>
</comment>